<proteinExistence type="predicted"/>
<name>A0A812ZWF4_9DINO</name>
<comment type="caution">
    <text evidence="1">The sequence shown here is derived from an EMBL/GenBank/DDBJ whole genome shotgun (WGS) entry which is preliminary data.</text>
</comment>
<feature type="non-terminal residue" evidence="1">
    <location>
        <position position="210"/>
    </location>
</feature>
<dbReference type="Proteomes" id="UP000601435">
    <property type="component" value="Unassembled WGS sequence"/>
</dbReference>
<dbReference type="EMBL" id="CAJNJA010051141">
    <property type="protein sequence ID" value="CAE7843424.1"/>
    <property type="molecule type" value="Genomic_DNA"/>
</dbReference>
<dbReference type="AlphaFoldDB" id="A0A812ZWF4"/>
<evidence type="ECO:0000313" key="2">
    <source>
        <dbReference type="Proteomes" id="UP000601435"/>
    </source>
</evidence>
<organism evidence="1 2">
    <name type="scientific">Symbiodinium necroappetens</name>
    <dbReference type="NCBI Taxonomy" id="1628268"/>
    <lineage>
        <taxon>Eukaryota</taxon>
        <taxon>Sar</taxon>
        <taxon>Alveolata</taxon>
        <taxon>Dinophyceae</taxon>
        <taxon>Suessiales</taxon>
        <taxon>Symbiodiniaceae</taxon>
        <taxon>Symbiodinium</taxon>
    </lineage>
</organism>
<accession>A0A812ZWF4</accession>
<sequence>KMHREGNFSIHVKRPKSSILLARVDVAGIKRERLFTSGHGTEEGWINFAPHSHLPTTDTLDICLEVLHCAVVSKPTSEGSHITWDLRETLGRMPYAMGVPFVEEVRATSDEGTAIHLMVTFFPGGHTSAPRDHVSLWVSPLRGLEDRRYACIVDGSQEQRGSGESILHFPRVEVFGEIGIVICRSPSPDAPRRLRRFSDREYPGREPEAA</sequence>
<keyword evidence="2" id="KW-1185">Reference proteome</keyword>
<dbReference type="OrthoDB" id="445843at2759"/>
<evidence type="ECO:0000313" key="1">
    <source>
        <dbReference type="EMBL" id="CAE7843424.1"/>
    </source>
</evidence>
<reference evidence="1" key="1">
    <citation type="submission" date="2021-02" db="EMBL/GenBank/DDBJ databases">
        <authorList>
            <person name="Dougan E. K."/>
            <person name="Rhodes N."/>
            <person name="Thang M."/>
            <person name="Chan C."/>
        </authorList>
    </citation>
    <scope>NUCLEOTIDE SEQUENCE</scope>
</reference>
<protein>
    <submittedName>
        <fullName evidence="1">HERC1 protein</fullName>
    </submittedName>
</protein>
<gene>
    <name evidence="1" type="primary">HERC1</name>
    <name evidence="1" type="ORF">SNEC2469_LOCUS25734</name>
</gene>